<sequence length="300" mass="33081">MTVPNRSSECLAARPEARVGTIAPRPAPDDRLSRRDFARLSAYILEQSGIRLPDGKTTMLEGRLRRRVRATGHASLADYCATLFECGGLPAEREHLLNAVTTNKTDFFREPRHFDYLQAEVLPRLRDAGVPRLRVWSAGCSTGAEPYTLAMLLDSFAIDHGGPDYGILATDLDTEVLAVARRGVFPTAQLDPVPPLLRQRYLHHALDGRDELRIAPELRAAIGFAPLNLIEQHYPVGAPMHLIFCRNVLIYFERDTQVAVVRRLADCLAPGGLLFLGHSESIAGFDLPLVPVAGTVFARA</sequence>
<evidence type="ECO:0000256" key="2">
    <source>
        <dbReference type="ARBA" id="ARBA00022603"/>
    </source>
</evidence>
<dbReference type="EC" id="2.1.1.80" evidence="5"/>
<gene>
    <name evidence="7" type="ORF">KZ820_10705</name>
</gene>
<evidence type="ECO:0000313" key="7">
    <source>
        <dbReference type="EMBL" id="MBW6531204.1"/>
    </source>
</evidence>
<dbReference type="InterPro" id="IPR022642">
    <property type="entry name" value="CheR_C"/>
</dbReference>
<evidence type="ECO:0000256" key="5">
    <source>
        <dbReference type="PIRNR" id="PIRNR000410"/>
    </source>
</evidence>
<dbReference type="SUPFAM" id="SSF47757">
    <property type="entry name" value="Chemotaxis receptor methyltransferase CheR, N-terminal domain"/>
    <property type="match status" value="1"/>
</dbReference>
<organism evidence="7 8">
    <name type="scientific">Sphingomonas citri</name>
    <dbReference type="NCBI Taxonomy" id="2862499"/>
    <lineage>
        <taxon>Bacteria</taxon>
        <taxon>Pseudomonadati</taxon>
        <taxon>Pseudomonadota</taxon>
        <taxon>Alphaproteobacteria</taxon>
        <taxon>Sphingomonadales</taxon>
        <taxon>Sphingomonadaceae</taxon>
        <taxon>Sphingomonas</taxon>
    </lineage>
</organism>
<dbReference type="Gene3D" id="3.40.50.150">
    <property type="entry name" value="Vaccinia Virus protein VP39"/>
    <property type="match status" value="1"/>
</dbReference>
<dbReference type="InterPro" id="IPR029063">
    <property type="entry name" value="SAM-dependent_MTases_sf"/>
</dbReference>
<accession>A0ABS7BNL1</accession>
<dbReference type="InterPro" id="IPR022641">
    <property type="entry name" value="CheR_N"/>
</dbReference>
<evidence type="ECO:0000313" key="8">
    <source>
        <dbReference type="Proteomes" id="UP000759103"/>
    </source>
</evidence>
<dbReference type="PIRSF" id="PIRSF000410">
    <property type="entry name" value="CheR"/>
    <property type="match status" value="1"/>
</dbReference>
<dbReference type="PROSITE" id="PS50123">
    <property type="entry name" value="CHER"/>
    <property type="match status" value="1"/>
</dbReference>
<name>A0ABS7BNL1_9SPHN</name>
<dbReference type="Proteomes" id="UP000759103">
    <property type="component" value="Unassembled WGS sequence"/>
</dbReference>
<feature type="domain" description="CheR-type methyltransferase" evidence="6">
    <location>
        <begin position="32"/>
        <end position="300"/>
    </location>
</feature>
<comment type="caution">
    <text evidence="7">The sequence shown here is derived from an EMBL/GenBank/DDBJ whole genome shotgun (WGS) entry which is preliminary data.</text>
</comment>
<reference evidence="7 8" key="1">
    <citation type="submission" date="2021-07" db="EMBL/GenBank/DDBJ databases">
        <title>Sphingomonas sp.</title>
        <authorList>
            <person name="Feng G."/>
            <person name="Li J."/>
            <person name="Pan M."/>
        </authorList>
    </citation>
    <scope>NUCLEOTIDE SEQUENCE [LARGE SCALE GENOMIC DNA]</scope>
    <source>
        <strain evidence="7 8">RRHST34</strain>
    </source>
</reference>
<keyword evidence="8" id="KW-1185">Reference proteome</keyword>
<dbReference type="InterPro" id="IPR000780">
    <property type="entry name" value="CheR_MeTrfase"/>
</dbReference>
<keyword evidence="2 5" id="KW-0489">Methyltransferase</keyword>
<dbReference type="EMBL" id="JAHXZN010000003">
    <property type="protein sequence ID" value="MBW6531204.1"/>
    <property type="molecule type" value="Genomic_DNA"/>
</dbReference>
<protein>
    <recommendedName>
        <fullName evidence="5">Chemotaxis protein methyltransferase</fullName>
        <ecNumber evidence="5">2.1.1.80</ecNumber>
    </recommendedName>
</protein>
<dbReference type="InterPro" id="IPR036804">
    <property type="entry name" value="CheR_N_sf"/>
</dbReference>
<proteinExistence type="predicted"/>
<dbReference type="PRINTS" id="PR00996">
    <property type="entry name" value="CHERMTFRASE"/>
</dbReference>
<evidence type="ECO:0000256" key="3">
    <source>
        <dbReference type="ARBA" id="ARBA00022679"/>
    </source>
</evidence>
<dbReference type="Pfam" id="PF03705">
    <property type="entry name" value="CheR_N"/>
    <property type="match status" value="1"/>
</dbReference>
<evidence type="ECO:0000256" key="4">
    <source>
        <dbReference type="ARBA" id="ARBA00022691"/>
    </source>
</evidence>
<dbReference type="SUPFAM" id="SSF53335">
    <property type="entry name" value="S-adenosyl-L-methionine-dependent methyltransferases"/>
    <property type="match status" value="1"/>
</dbReference>
<dbReference type="Gene3D" id="1.10.155.10">
    <property type="entry name" value="Chemotaxis receptor methyltransferase CheR, N-terminal domain"/>
    <property type="match status" value="1"/>
</dbReference>
<keyword evidence="3 5" id="KW-0808">Transferase</keyword>
<comment type="function">
    <text evidence="5">Methylation of the membrane-bound methyl-accepting chemotaxis proteins (MCP) to form gamma-glutamyl methyl ester residues in MCP.</text>
</comment>
<dbReference type="PANTHER" id="PTHR24422">
    <property type="entry name" value="CHEMOTAXIS PROTEIN METHYLTRANSFERASE"/>
    <property type="match status" value="1"/>
</dbReference>
<keyword evidence="4 5" id="KW-0949">S-adenosyl-L-methionine</keyword>
<dbReference type="SMART" id="SM00138">
    <property type="entry name" value="MeTrc"/>
    <property type="match status" value="1"/>
</dbReference>
<dbReference type="InterPro" id="IPR050903">
    <property type="entry name" value="Bact_Chemotaxis_MeTrfase"/>
</dbReference>
<comment type="catalytic activity">
    <reaction evidence="1 5">
        <text>L-glutamyl-[protein] + S-adenosyl-L-methionine = [protein]-L-glutamate 5-O-methyl ester + S-adenosyl-L-homocysteine</text>
        <dbReference type="Rhea" id="RHEA:24452"/>
        <dbReference type="Rhea" id="RHEA-COMP:10208"/>
        <dbReference type="Rhea" id="RHEA-COMP:10311"/>
        <dbReference type="ChEBI" id="CHEBI:29973"/>
        <dbReference type="ChEBI" id="CHEBI:57856"/>
        <dbReference type="ChEBI" id="CHEBI:59789"/>
        <dbReference type="ChEBI" id="CHEBI:82795"/>
        <dbReference type="EC" id="2.1.1.80"/>
    </reaction>
</comment>
<dbReference type="InterPro" id="IPR026024">
    <property type="entry name" value="Chemotaxis_MeTrfase_CheR"/>
</dbReference>
<dbReference type="PANTHER" id="PTHR24422:SF26">
    <property type="entry name" value="CHEMOTAXIS PROTEIN METHYLTRANSFERASE"/>
    <property type="match status" value="1"/>
</dbReference>
<evidence type="ECO:0000259" key="6">
    <source>
        <dbReference type="PROSITE" id="PS50123"/>
    </source>
</evidence>
<evidence type="ECO:0000256" key="1">
    <source>
        <dbReference type="ARBA" id="ARBA00001541"/>
    </source>
</evidence>
<dbReference type="Pfam" id="PF01739">
    <property type="entry name" value="CheR"/>
    <property type="match status" value="1"/>
</dbReference>